<comment type="caution">
    <text evidence="2">The sequence shown here is derived from an EMBL/GenBank/DDBJ whole genome shotgun (WGS) entry which is preliminary data.</text>
</comment>
<proteinExistence type="predicted"/>
<accession>A0A835GF05</accession>
<gene>
    <name evidence="2" type="ORF">HW555_006434</name>
</gene>
<protein>
    <submittedName>
        <fullName evidence="2">Uncharacterized protein</fullName>
    </submittedName>
</protein>
<evidence type="ECO:0000256" key="1">
    <source>
        <dbReference type="SAM" id="MobiDB-lite"/>
    </source>
</evidence>
<organism evidence="2 3">
    <name type="scientific">Spodoptera exigua</name>
    <name type="common">Beet armyworm</name>
    <name type="synonym">Noctua fulgens</name>
    <dbReference type="NCBI Taxonomy" id="7107"/>
    <lineage>
        <taxon>Eukaryota</taxon>
        <taxon>Metazoa</taxon>
        <taxon>Ecdysozoa</taxon>
        <taxon>Arthropoda</taxon>
        <taxon>Hexapoda</taxon>
        <taxon>Insecta</taxon>
        <taxon>Pterygota</taxon>
        <taxon>Neoptera</taxon>
        <taxon>Endopterygota</taxon>
        <taxon>Lepidoptera</taxon>
        <taxon>Glossata</taxon>
        <taxon>Ditrysia</taxon>
        <taxon>Noctuoidea</taxon>
        <taxon>Noctuidae</taxon>
        <taxon>Amphipyrinae</taxon>
        <taxon>Spodoptera</taxon>
    </lineage>
</organism>
<feature type="compositionally biased region" description="Low complexity" evidence="1">
    <location>
        <begin position="120"/>
        <end position="135"/>
    </location>
</feature>
<keyword evidence="3" id="KW-1185">Reference proteome</keyword>
<feature type="compositionally biased region" description="Polar residues" evidence="1">
    <location>
        <begin position="162"/>
        <end position="187"/>
    </location>
</feature>
<evidence type="ECO:0000313" key="2">
    <source>
        <dbReference type="EMBL" id="KAF9416111.1"/>
    </source>
</evidence>
<sequence length="210" mass="23759">MDGYGNFKWFLKPNFSFSFLKSGVKRRRSIASNATSTTRVDGLLLSVTERKQDWYQVDSTASVSNLVANANSDESSDSDHLDRETFISTMYHQLIQNLPDFQSNETLPSHPLHEIFAQGTTSPNVTTSTSTTSSSIALGGGGFFHDQDEYYSREDNIDSSQIERPYSELSSEGAQSIDASVQRMQDPQNKKRDQPYTNPHQNRSQRYYDE</sequence>
<feature type="compositionally biased region" description="Polar residues" evidence="1">
    <location>
        <begin position="195"/>
        <end position="210"/>
    </location>
</feature>
<reference evidence="2" key="1">
    <citation type="submission" date="2020-08" db="EMBL/GenBank/DDBJ databases">
        <title>Spodoptera exigua strain:BAW_Kor-Di-RS1 Genome sequencing and assembly.</title>
        <authorList>
            <person name="Kim J."/>
            <person name="Nam H.Y."/>
            <person name="Kwon M."/>
            <person name="Choi J.H."/>
            <person name="Cho S.R."/>
            <person name="Kim G.-H."/>
        </authorList>
    </citation>
    <scope>NUCLEOTIDE SEQUENCE</scope>
    <source>
        <strain evidence="2">BAW_Kor-Di-RS1</strain>
        <tissue evidence="2">Whole-body</tissue>
    </source>
</reference>
<feature type="region of interest" description="Disordered" evidence="1">
    <location>
        <begin position="162"/>
        <end position="210"/>
    </location>
</feature>
<feature type="region of interest" description="Disordered" evidence="1">
    <location>
        <begin position="120"/>
        <end position="140"/>
    </location>
</feature>
<name>A0A835GF05_SPOEX</name>
<dbReference type="EMBL" id="JACKWZ010000096">
    <property type="protein sequence ID" value="KAF9416111.1"/>
    <property type="molecule type" value="Genomic_DNA"/>
</dbReference>
<dbReference type="AlphaFoldDB" id="A0A835GF05"/>
<dbReference type="Proteomes" id="UP000648187">
    <property type="component" value="Unassembled WGS sequence"/>
</dbReference>
<evidence type="ECO:0000313" key="3">
    <source>
        <dbReference type="Proteomes" id="UP000648187"/>
    </source>
</evidence>